<evidence type="ECO:0000256" key="1">
    <source>
        <dbReference type="ARBA" id="ARBA00022723"/>
    </source>
</evidence>
<dbReference type="Pfam" id="PF12710">
    <property type="entry name" value="HAD"/>
    <property type="match status" value="1"/>
</dbReference>
<dbReference type="InterPro" id="IPR023214">
    <property type="entry name" value="HAD_sf"/>
</dbReference>
<dbReference type="RefSeq" id="WP_315726040.1">
    <property type="nucleotide sequence ID" value="NZ_JAVUPU010000004.1"/>
</dbReference>
<evidence type="ECO:0000256" key="3">
    <source>
        <dbReference type="ARBA" id="ARBA00022842"/>
    </source>
</evidence>
<name>A0ABU3Q7H4_9SPHN</name>
<comment type="caution">
    <text evidence="4">The sequence shown here is derived from an EMBL/GenBank/DDBJ whole genome shotgun (WGS) entry which is preliminary data.</text>
</comment>
<sequence>MKAALAIYDMDRTITRRATYTPFLIHAALRLAPWRLLLLPAVLLTTLAYGLKLIERSRLKEINYILLVGNGIAPERLEPVIASFAKDQVATNIMPGARRSIANDRAAGRRLVMATASYRIYAAAIAERLGFKDVIATETRIDAEGRILARIDGVNCYGDGKLAMIRAWLDKEGLTREAVHIRFYSDHVSDAPVHHWSDEAVAANAHDRLVRLARVEGWEIHDWSREDPDSPLATAGATKA</sequence>
<accession>A0ABU3Q7H4</accession>
<dbReference type="PANTHER" id="PTHR43344">
    <property type="entry name" value="PHOSPHOSERINE PHOSPHATASE"/>
    <property type="match status" value="1"/>
</dbReference>
<dbReference type="GO" id="GO:0016787">
    <property type="term" value="F:hydrolase activity"/>
    <property type="evidence" value="ECO:0007669"/>
    <property type="project" value="UniProtKB-KW"/>
</dbReference>
<evidence type="ECO:0000313" key="5">
    <source>
        <dbReference type="Proteomes" id="UP001259572"/>
    </source>
</evidence>
<dbReference type="EMBL" id="JAVUPU010000004">
    <property type="protein sequence ID" value="MDT9599277.1"/>
    <property type="molecule type" value="Genomic_DNA"/>
</dbReference>
<dbReference type="InterPro" id="IPR050582">
    <property type="entry name" value="HAD-like_SerB"/>
</dbReference>
<evidence type="ECO:0000313" key="4">
    <source>
        <dbReference type="EMBL" id="MDT9599277.1"/>
    </source>
</evidence>
<dbReference type="Proteomes" id="UP001259572">
    <property type="component" value="Unassembled WGS sequence"/>
</dbReference>
<proteinExistence type="predicted"/>
<dbReference type="SUPFAM" id="SSF56784">
    <property type="entry name" value="HAD-like"/>
    <property type="match status" value="1"/>
</dbReference>
<dbReference type="InterPro" id="IPR036412">
    <property type="entry name" value="HAD-like_sf"/>
</dbReference>
<evidence type="ECO:0000256" key="2">
    <source>
        <dbReference type="ARBA" id="ARBA00022801"/>
    </source>
</evidence>
<keyword evidence="1" id="KW-0479">Metal-binding</keyword>
<dbReference type="Gene3D" id="3.40.50.1000">
    <property type="entry name" value="HAD superfamily/HAD-like"/>
    <property type="match status" value="1"/>
</dbReference>
<protein>
    <submittedName>
        <fullName evidence="4">HAD family hydrolase</fullName>
        <ecNumber evidence="4">3.1.3.-</ecNumber>
    </submittedName>
</protein>
<dbReference type="EC" id="3.1.3.-" evidence="4"/>
<reference evidence="4 5" key="1">
    <citation type="submission" date="2023-05" db="EMBL/GenBank/DDBJ databases">
        <authorList>
            <person name="Guo Y."/>
        </authorList>
    </citation>
    <scope>NUCLEOTIDE SEQUENCE [LARGE SCALE GENOMIC DNA]</scope>
    <source>
        <strain evidence="4 5">GR2756</strain>
    </source>
</reference>
<dbReference type="Gene3D" id="1.20.1440.100">
    <property type="entry name" value="SG protein - dephosphorylation function"/>
    <property type="match status" value="1"/>
</dbReference>
<keyword evidence="5" id="KW-1185">Reference proteome</keyword>
<gene>
    <name evidence="4" type="ORF">RQX22_09975</name>
</gene>
<keyword evidence="2 4" id="KW-0378">Hydrolase</keyword>
<keyword evidence="3" id="KW-0460">Magnesium</keyword>
<organism evidence="4 5">
    <name type="scientific">Sphingosinicella rhizophila</name>
    <dbReference type="NCBI Taxonomy" id="3050082"/>
    <lineage>
        <taxon>Bacteria</taxon>
        <taxon>Pseudomonadati</taxon>
        <taxon>Pseudomonadota</taxon>
        <taxon>Alphaproteobacteria</taxon>
        <taxon>Sphingomonadales</taxon>
        <taxon>Sphingosinicellaceae</taxon>
        <taxon>Sphingosinicella</taxon>
    </lineage>
</organism>
<dbReference type="PANTHER" id="PTHR43344:SF13">
    <property type="entry name" value="PHOSPHATASE RV3661-RELATED"/>
    <property type="match status" value="1"/>
</dbReference>
<dbReference type="NCBIfam" id="TIGR01488">
    <property type="entry name" value="HAD-SF-IB"/>
    <property type="match status" value="1"/>
</dbReference>